<proteinExistence type="predicted"/>
<dbReference type="Pfam" id="PF00650">
    <property type="entry name" value="CRAL_TRIO"/>
    <property type="match status" value="1"/>
</dbReference>
<dbReference type="InterPro" id="IPR036865">
    <property type="entry name" value="CRAL-TRIO_dom_sf"/>
</dbReference>
<dbReference type="PANTHER" id="PTHR10174">
    <property type="entry name" value="ALPHA-TOCOPHEROL TRANSFER PROTEIN-RELATED"/>
    <property type="match status" value="1"/>
</dbReference>
<dbReference type="Proteomes" id="UP001233999">
    <property type="component" value="Unassembled WGS sequence"/>
</dbReference>
<keyword evidence="3" id="KW-1185">Reference proteome</keyword>
<dbReference type="AlphaFoldDB" id="A0AAD8A0A0"/>
<dbReference type="SMART" id="SM00516">
    <property type="entry name" value="SEC14"/>
    <property type="match status" value="1"/>
</dbReference>
<dbReference type="InterPro" id="IPR001251">
    <property type="entry name" value="CRAL-TRIO_dom"/>
</dbReference>
<sequence length="300" mass="34333">MPPITADEELSKNIKLKRENIEHLREWLMKQPHLPNSQITDEQLILFLHSCQHSLEASKQTIEAYYSIRTHAPELFGNRDTNYPPIKQALSIIEIAAMPKRDQHGNVVMLGRLSDTDSAKFSYDNCLNCWFMLMDIKLLEEGAVPGYVFMFDMKGVSLRHVTGISLTTLKKYFMYIQDAFPGIVVANHMLNATAPCETFLSMCKPFMRKELLSKLHVHTSMNTVYEHVPKEVLPKEYGGKLDSISIYSQVKNTLGQLDKYKDWLKKEETIRVDESKRPGKAKDAGDVFGVEGSFKKLDID</sequence>
<dbReference type="PROSITE" id="PS50191">
    <property type="entry name" value="CRAL_TRIO"/>
    <property type="match status" value="1"/>
</dbReference>
<dbReference type="GO" id="GO:1902936">
    <property type="term" value="F:phosphatidylinositol bisphosphate binding"/>
    <property type="evidence" value="ECO:0007669"/>
    <property type="project" value="TreeGrafter"/>
</dbReference>
<gene>
    <name evidence="2" type="ORF">L9F63_016856</name>
</gene>
<dbReference type="InterPro" id="IPR036273">
    <property type="entry name" value="CRAL/TRIO_N_dom_sf"/>
</dbReference>
<evidence type="ECO:0000313" key="3">
    <source>
        <dbReference type="Proteomes" id="UP001233999"/>
    </source>
</evidence>
<accession>A0AAD8A0A0</accession>
<reference evidence="2" key="1">
    <citation type="journal article" date="2023" name="IScience">
        <title>Live-bearing cockroach genome reveals convergent evolutionary mechanisms linked to viviparity in insects and beyond.</title>
        <authorList>
            <person name="Fouks B."/>
            <person name="Harrison M.C."/>
            <person name="Mikhailova A.A."/>
            <person name="Marchal E."/>
            <person name="English S."/>
            <person name="Carruthers M."/>
            <person name="Jennings E.C."/>
            <person name="Chiamaka E.L."/>
            <person name="Frigard R.A."/>
            <person name="Pippel M."/>
            <person name="Attardo G.M."/>
            <person name="Benoit J.B."/>
            <person name="Bornberg-Bauer E."/>
            <person name="Tobe S.S."/>
        </authorList>
    </citation>
    <scope>NUCLEOTIDE SEQUENCE</scope>
    <source>
        <strain evidence="2">Stay&amp;Tobe</strain>
    </source>
</reference>
<evidence type="ECO:0000313" key="2">
    <source>
        <dbReference type="EMBL" id="KAJ9590017.1"/>
    </source>
</evidence>
<organism evidence="2 3">
    <name type="scientific">Diploptera punctata</name>
    <name type="common">Pacific beetle cockroach</name>
    <dbReference type="NCBI Taxonomy" id="6984"/>
    <lineage>
        <taxon>Eukaryota</taxon>
        <taxon>Metazoa</taxon>
        <taxon>Ecdysozoa</taxon>
        <taxon>Arthropoda</taxon>
        <taxon>Hexapoda</taxon>
        <taxon>Insecta</taxon>
        <taxon>Pterygota</taxon>
        <taxon>Neoptera</taxon>
        <taxon>Polyneoptera</taxon>
        <taxon>Dictyoptera</taxon>
        <taxon>Blattodea</taxon>
        <taxon>Blaberoidea</taxon>
        <taxon>Blaberidae</taxon>
        <taxon>Diplopterinae</taxon>
        <taxon>Diploptera</taxon>
    </lineage>
</organism>
<dbReference type="CDD" id="cd00170">
    <property type="entry name" value="SEC14"/>
    <property type="match status" value="1"/>
</dbReference>
<dbReference type="PRINTS" id="PR00180">
    <property type="entry name" value="CRETINALDHBP"/>
</dbReference>
<dbReference type="EMBL" id="JASPKZ010004576">
    <property type="protein sequence ID" value="KAJ9590017.1"/>
    <property type="molecule type" value="Genomic_DNA"/>
</dbReference>
<comment type="caution">
    <text evidence="2">The sequence shown here is derived from an EMBL/GenBank/DDBJ whole genome shotgun (WGS) entry which is preliminary data.</text>
</comment>
<dbReference type="Gene3D" id="1.10.8.20">
    <property type="entry name" value="N-terminal domain of phosphatidylinositol transfer protein sec14p"/>
    <property type="match status" value="1"/>
</dbReference>
<dbReference type="SUPFAM" id="SSF46938">
    <property type="entry name" value="CRAL/TRIO N-terminal domain"/>
    <property type="match status" value="1"/>
</dbReference>
<protein>
    <recommendedName>
        <fullName evidence="1">CRAL-TRIO domain-containing protein</fullName>
    </recommendedName>
</protein>
<evidence type="ECO:0000259" key="1">
    <source>
        <dbReference type="PROSITE" id="PS50191"/>
    </source>
</evidence>
<dbReference type="PANTHER" id="PTHR10174:SF213">
    <property type="entry name" value="CRAL-TRIO DOMAIN-CONTAINING PROTEIN"/>
    <property type="match status" value="1"/>
</dbReference>
<dbReference type="GO" id="GO:0016020">
    <property type="term" value="C:membrane"/>
    <property type="evidence" value="ECO:0007669"/>
    <property type="project" value="TreeGrafter"/>
</dbReference>
<dbReference type="SUPFAM" id="SSF52087">
    <property type="entry name" value="CRAL/TRIO domain"/>
    <property type="match status" value="1"/>
</dbReference>
<reference evidence="2" key="2">
    <citation type="submission" date="2023-05" db="EMBL/GenBank/DDBJ databases">
        <authorList>
            <person name="Fouks B."/>
        </authorList>
    </citation>
    <scope>NUCLEOTIDE SEQUENCE</scope>
    <source>
        <strain evidence="2">Stay&amp;Tobe</strain>
        <tissue evidence="2">Testes</tissue>
    </source>
</reference>
<dbReference type="Gene3D" id="3.40.525.10">
    <property type="entry name" value="CRAL-TRIO lipid binding domain"/>
    <property type="match status" value="1"/>
</dbReference>
<name>A0AAD8A0A0_DIPPU</name>
<feature type="domain" description="CRAL-TRIO" evidence="1">
    <location>
        <begin position="83"/>
        <end position="245"/>
    </location>
</feature>